<dbReference type="EMBL" id="AXCZ01000187">
    <property type="protein sequence ID" value="KGM09481.1"/>
    <property type="molecule type" value="Genomic_DNA"/>
</dbReference>
<dbReference type="AlphaFoldDB" id="A0A0A0BND8"/>
<evidence type="ECO:0000313" key="2">
    <source>
        <dbReference type="EMBL" id="KGM09481.1"/>
    </source>
</evidence>
<dbReference type="Proteomes" id="UP000054314">
    <property type="component" value="Unassembled WGS sequence"/>
</dbReference>
<reference evidence="2 3" key="1">
    <citation type="submission" date="2013-08" db="EMBL/GenBank/DDBJ databases">
        <title>Genome sequencing of Cellulomonas bogoriensis 69B4.</title>
        <authorList>
            <person name="Chen F."/>
            <person name="Li Y."/>
            <person name="Wang G."/>
        </authorList>
    </citation>
    <scope>NUCLEOTIDE SEQUENCE [LARGE SCALE GENOMIC DNA]</scope>
    <source>
        <strain evidence="2 3">69B4</strain>
    </source>
</reference>
<feature type="transmembrane region" description="Helical" evidence="1">
    <location>
        <begin position="12"/>
        <end position="37"/>
    </location>
</feature>
<comment type="caution">
    <text evidence="2">The sequence shown here is derived from an EMBL/GenBank/DDBJ whole genome shotgun (WGS) entry which is preliminary data.</text>
</comment>
<evidence type="ECO:0000256" key="1">
    <source>
        <dbReference type="SAM" id="Phobius"/>
    </source>
</evidence>
<accession>A0A0A0BND8</accession>
<dbReference type="OrthoDB" id="5243687at2"/>
<name>A0A0A0BND8_9CELL</name>
<keyword evidence="1" id="KW-0812">Transmembrane</keyword>
<gene>
    <name evidence="2" type="ORF">N869_06975</name>
</gene>
<keyword evidence="1" id="KW-1133">Transmembrane helix</keyword>
<protein>
    <submittedName>
        <fullName evidence="2">LigA</fullName>
    </submittedName>
</protein>
<keyword evidence="3" id="KW-1185">Reference proteome</keyword>
<organism evidence="2 3">
    <name type="scientific">Cellulomonas bogoriensis 69B4 = DSM 16987</name>
    <dbReference type="NCBI Taxonomy" id="1386082"/>
    <lineage>
        <taxon>Bacteria</taxon>
        <taxon>Bacillati</taxon>
        <taxon>Actinomycetota</taxon>
        <taxon>Actinomycetes</taxon>
        <taxon>Micrococcales</taxon>
        <taxon>Cellulomonadaceae</taxon>
        <taxon>Cellulomonas</taxon>
    </lineage>
</organism>
<keyword evidence="1" id="KW-0472">Membrane</keyword>
<proteinExistence type="predicted"/>
<sequence>MTTTTVSALKRVRLLGLITLLAGAMLLVAGTATTLLVRDQLASENIIVHDDSPMFAGNVVDGPIDAFLQAEVIRGHALDASGGLTYSELDREDPVRETLQTASFLRASLLTSVISFGVAALVAGLGVLFILIGFALRSVGALAHEAEVSTDRRPVTDKVPVNA</sequence>
<feature type="transmembrane region" description="Helical" evidence="1">
    <location>
        <begin position="113"/>
        <end position="136"/>
    </location>
</feature>
<evidence type="ECO:0000313" key="3">
    <source>
        <dbReference type="Proteomes" id="UP000054314"/>
    </source>
</evidence>
<dbReference type="RefSeq" id="WP_035062264.1">
    <property type="nucleotide sequence ID" value="NZ_AXCZ01000187.1"/>
</dbReference>